<feature type="domain" description="Type II methyltransferase M.TaqI-like" evidence="6">
    <location>
        <begin position="62"/>
        <end position="162"/>
    </location>
</feature>
<evidence type="ECO:0000256" key="3">
    <source>
        <dbReference type="ARBA" id="ARBA00022679"/>
    </source>
</evidence>
<dbReference type="Pfam" id="PF07669">
    <property type="entry name" value="Eco57I"/>
    <property type="match status" value="1"/>
</dbReference>
<proteinExistence type="predicted"/>
<comment type="caution">
    <text evidence="7">The sequence shown here is derived from an EMBL/GenBank/DDBJ whole genome shotgun (WGS) entry which is preliminary data.</text>
</comment>
<keyword evidence="8" id="KW-1185">Reference proteome</keyword>
<gene>
    <name evidence="7" type="primary">pglX</name>
    <name evidence="7" type="ORF">SM436_02670</name>
</gene>
<dbReference type="RefSeq" id="WP_371938855.1">
    <property type="nucleotide sequence ID" value="NZ_JAXCEH010000001.1"/>
</dbReference>
<dbReference type="PROSITE" id="PS00092">
    <property type="entry name" value="N6_MTASE"/>
    <property type="match status" value="1"/>
</dbReference>
<dbReference type="EC" id="2.1.1.72" evidence="1"/>
<dbReference type="GO" id="GO:0032259">
    <property type="term" value="P:methylation"/>
    <property type="evidence" value="ECO:0007669"/>
    <property type="project" value="UniProtKB-KW"/>
</dbReference>
<keyword evidence="4" id="KW-0949">S-adenosyl-L-methionine</keyword>
<dbReference type="PANTHER" id="PTHR33841:SF1">
    <property type="entry name" value="DNA METHYLTRANSFERASE A"/>
    <property type="match status" value="1"/>
</dbReference>
<reference evidence="7 8" key="1">
    <citation type="submission" date="2023-11" db="EMBL/GenBank/DDBJ databases">
        <title>Actinomadura monticuli sp. nov., isolated from volcanic ash.</title>
        <authorList>
            <person name="Lee S.D."/>
            <person name="Yang H."/>
            <person name="Kim I.S."/>
        </authorList>
    </citation>
    <scope>NUCLEOTIDE SEQUENCE [LARGE SCALE GENOMIC DNA]</scope>
    <source>
        <strain evidence="7 8">DSM 45346</strain>
    </source>
</reference>
<dbReference type="GO" id="GO:0009007">
    <property type="term" value="F:site-specific DNA-methyltransferase (adenine-specific) activity"/>
    <property type="evidence" value="ECO:0007669"/>
    <property type="project" value="UniProtKB-EC"/>
</dbReference>
<dbReference type="Gene3D" id="3.40.50.150">
    <property type="entry name" value="Vaccinia Virus protein VP39"/>
    <property type="match status" value="1"/>
</dbReference>
<evidence type="ECO:0000256" key="4">
    <source>
        <dbReference type="ARBA" id="ARBA00022691"/>
    </source>
</evidence>
<dbReference type="Proteomes" id="UP001569904">
    <property type="component" value="Unassembled WGS sequence"/>
</dbReference>
<dbReference type="InterPro" id="IPR011639">
    <property type="entry name" value="MethylTrfase_TaqI-like_dom"/>
</dbReference>
<evidence type="ECO:0000313" key="7">
    <source>
        <dbReference type="EMBL" id="MFA1552586.1"/>
    </source>
</evidence>
<comment type="catalytic activity">
    <reaction evidence="5">
        <text>a 2'-deoxyadenosine in DNA + S-adenosyl-L-methionine = an N(6)-methyl-2'-deoxyadenosine in DNA + S-adenosyl-L-homocysteine + H(+)</text>
        <dbReference type="Rhea" id="RHEA:15197"/>
        <dbReference type="Rhea" id="RHEA-COMP:12418"/>
        <dbReference type="Rhea" id="RHEA-COMP:12419"/>
        <dbReference type="ChEBI" id="CHEBI:15378"/>
        <dbReference type="ChEBI" id="CHEBI:57856"/>
        <dbReference type="ChEBI" id="CHEBI:59789"/>
        <dbReference type="ChEBI" id="CHEBI:90615"/>
        <dbReference type="ChEBI" id="CHEBI:90616"/>
        <dbReference type="EC" id="2.1.1.72"/>
    </reaction>
</comment>
<dbReference type="InterPro" id="IPR002052">
    <property type="entry name" value="DNA_methylase_N6_adenine_CS"/>
</dbReference>
<organism evidence="7 8">
    <name type="scientific">Actinomadura chokoriensis</name>
    <dbReference type="NCBI Taxonomy" id="454156"/>
    <lineage>
        <taxon>Bacteria</taxon>
        <taxon>Bacillati</taxon>
        <taxon>Actinomycetota</taxon>
        <taxon>Actinomycetes</taxon>
        <taxon>Streptosporangiales</taxon>
        <taxon>Thermomonosporaceae</taxon>
        <taxon>Actinomadura</taxon>
    </lineage>
</organism>
<evidence type="ECO:0000259" key="6">
    <source>
        <dbReference type="Pfam" id="PF07669"/>
    </source>
</evidence>
<evidence type="ECO:0000256" key="5">
    <source>
        <dbReference type="ARBA" id="ARBA00047942"/>
    </source>
</evidence>
<dbReference type="InterPro" id="IPR029063">
    <property type="entry name" value="SAM-dependent_MTases_sf"/>
</dbReference>
<keyword evidence="2 7" id="KW-0489">Methyltransferase</keyword>
<keyword evidence="3 7" id="KW-0808">Transferase</keyword>
<dbReference type="EMBL" id="JAXCEH010000001">
    <property type="protein sequence ID" value="MFA1552586.1"/>
    <property type="molecule type" value="Genomic_DNA"/>
</dbReference>
<protein>
    <recommendedName>
        <fullName evidence="1">site-specific DNA-methyltransferase (adenine-specific)</fullName>
        <ecNumber evidence="1">2.1.1.72</ecNumber>
    </recommendedName>
</protein>
<dbReference type="PANTHER" id="PTHR33841">
    <property type="entry name" value="DNA METHYLTRANSFERASE YEEA-RELATED"/>
    <property type="match status" value="1"/>
</dbReference>
<name>A0ABV4QQ76_9ACTN</name>
<dbReference type="SUPFAM" id="SSF53335">
    <property type="entry name" value="S-adenosyl-L-methionine-dependent methyltransferases"/>
    <property type="match status" value="1"/>
</dbReference>
<evidence type="ECO:0000256" key="2">
    <source>
        <dbReference type="ARBA" id="ARBA00022603"/>
    </source>
</evidence>
<evidence type="ECO:0000313" key="8">
    <source>
        <dbReference type="Proteomes" id="UP001569904"/>
    </source>
</evidence>
<evidence type="ECO:0000256" key="1">
    <source>
        <dbReference type="ARBA" id="ARBA00011900"/>
    </source>
</evidence>
<dbReference type="NCBIfam" id="NF033451">
    <property type="entry name" value="BREX_2_MTaseX"/>
    <property type="match status" value="1"/>
</dbReference>
<accession>A0ABV4QQ76</accession>
<sequence>MQAGEVKRLKDAPDFTLNIAVGDSLIHGRGGPDLDQGRWEFDENGELAEPEPVFTYATEDVSDFAKTVDLLGVGSYHVLVGNPPYIKVKDETENSNYRYYKSCMGTYALSIPFTERFFQLAIRAQENRQGAGYVGQITANSFIKREFGKRLIEEFLPTIRLTYVIDSSGVHIPDHPTPTVILIGRRTFPHNEPIRAILSIQAEPTIPTDSARGYVWQSIIENIHKPDTITNWINVTDIPREHLSSHPWTLAGGGVGKIISIIEANLTCRLRDVISPPVGRSIRVGADEAFMRPSKYKERKNLDSQTLKTLAIGETIRDWSANHVGNILYPYASNVSAKEIERELWPWRELLAQRRTFQSNMADANLQWYDYMQHTASAYKTPLSIGFAFMATHNHLALDRGGSAFNRSAPVIKLPRGASEDDHLEIMATLNSSTACFWLKQVSQPRGQRDRARSPRRAMGRPL</sequence>
<dbReference type="InterPro" id="IPR050953">
    <property type="entry name" value="N4_N6_ade-DNA_methylase"/>
</dbReference>